<dbReference type="OrthoDB" id="10612464at2759"/>
<name>A0A813CLD7_9DINO</name>
<feature type="non-terminal residue" evidence="2">
    <location>
        <position position="187"/>
    </location>
</feature>
<feature type="non-terminal residue" evidence="2">
    <location>
        <position position="1"/>
    </location>
</feature>
<dbReference type="EMBL" id="CAJNJA010104240">
    <property type="protein sequence ID" value="CAE7945655.1"/>
    <property type="molecule type" value="Genomic_DNA"/>
</dbReference>
<reference evidence="2" key="1">
    <citation type="submission" date="2021-02" db="EMBL/GenBank/DDBJ databases">
        <authorList>
            <person name="Dougan E. K."/>
            <person name="Rhodes N."/>
            <person name="Thang M."/>
            <person name="Chan C."/>
        </authorList>
    </citation>
    <scope>NUCLEOTIDE SEQUENCE</scope>
</reference>
<evidence type="ECO:0000256" key="1">
    <source>
        <dbReference type="SAM" id="MobiDB-lite"/>
    </source>
</evidence>
<feature type="region of interest" description="Disordered" evidence="1">
    <location>
        <begin position="163"/>
        <end position="187"/>
    </location>
</feature>
<dbReference type="Proteomes" id="UP000601435">
    <property type="component" value="Unassembled WGS sequence"/>
</dbReference>
<feature type="compositionally biased region" description="Basic and acidic residues" evidence="1">
    <location>
        <begin position="178"/>
        <end position="187"/>
    </location>
</feature>
<comment type="caution">
    <text evidence="2">The sequence shown here is derived from an EMBL/GenBank/DDBJ whole genome shotgun (WGS) entry which is preliminary data.</text>
</comment>
<protein>
    <submittedName>
        <fullName evidence="2">Uncharacterized protein</fullName>
    </submittedName>
</protein>
<keyword evidence="3" id="KW-1185">Reference proteome</keyword>
<dbReference type="AlphaFoldDB" id="A0A813CLD7"/>
<accession>A0A813CLD7</accession>
<evidence type="ECO:0000313" key="3">
    <source>
        <dbReference type="Proteomes" id="UP000601435"/>
    </source>
</evidence>
<gene>
    <name evidence="2" type="ORF">SNEC2469_LOCUS35633</name>
</gene>
<proteinExistence type="predicted"/>
<sequence>APEAAADLDWGSLSDNSRQAIKQWVAGQLGGRHCMLVLEQGCAETLLLPSASETLATSDLRGGAVLNVLSGLFAEGGLLNPSSGSGLFQAVFSKHPLQVLEEALEQCLREIGDPRVERVSDLSPDQVNLALKQMSMKAQFASCTTPGADAAAVSASSDECTKVQANPASSGPKVSEQPNKEKRCTKD</sequence>
<organism evidence="2 3">
    <name type="scientific">Symbiodinium necroappetens</name>
    <dbReference type="NCBI Taxonomy" id="1628268"/>
    <lineage>
        <taxon>Eukaryota</taxon>
        <taxon>Sar</taxon>
        <taxon>Alveolata</taxon>
        <taxon>Dinophyceae</taxon>
        <taxon>Suessiales</taxon>
        <taxon>Symbiodiniaceae</taxon>
        <taxon>Symbiodinium</taxon>
    </lineage>
</organism>
<evidence type="ECO:0000313" key="2">
    <source>
        <dbReference type="EMBL" id="CAE7945655.1"/>
    </source>
</evidence>